<dbReference type="RefSeq" id="WP_181741794.1">
    <property type="nucleotide sequence ID" value="NZ_JACEOL010000048.1"/>
</dbReference>
<dbReference type="AlphaFoldDB" id="A0A7W1XUC3"/>
<feature type="transmembrane region" description="Helical" evidence="1">
    <location>
        <begin position="25"/>
        <end position="43"/>
    </location>
</feature>
<dbReference type="Proteomes" id="UP000538292">
    <property type="component" value="Unassembled WGS sequence"/>
</dbReference>
<comment type="caution">
    <text evidence="2">The sequence shown here is derived from an EMBL/GenBank/DDBJ whole genome shotgun (WGS) entry which is preliminary data.</text>
</comment>
<organism evidence="2 3">
    <name type="scientific">Thermoactinomyces mirandus</name>
    <dbReference type="NCBI Taxonomy" id="2756294"/>
    <lineage>
        <taxon>Bacteria</taxon>
        <taxon>Bacillati</taxon>
        <taxon>Bacillota</taxon>
        <taxon>Bacilli</taxon>
        <taxon>Bacillales</taxon>
        <taxon>Thermoactinomycetaceae</taxon>
        <taxon>Thermoactinomyces</taxon>
    </lineage>
</organism>
<keyword evidence="1" id="KW-0812">Transmembrane</keyword>
<dbReference type="EMBL" id="JACEOL010000048">
    <property type="protein sequence ID" value="MBA4603343.1"/>
    <property type="molecule type" value="Genomic_DNA"/>
</dbReference>
<keyword evidence="1" id="KW-1133">Transmembrane helix</keyword>
<gene>
    <name evidence="2" type="ORF">H2C83_13635</name>
</gene>
<accession>A0A7W1XUC3</accession>
<protein>
    <submittedName>
        <fullName evidence="2">Uncharacterized protein</fullName>
    </submittedName>
</protein>
<sequence length="138" mass="16478">MSQPIAEEYTSYVTLLYRKMRWMRYGESIAFVFGLIIVIMNFPFRSFPFFIAVFSLAFAVFFGAPLIYKYCLRPYYLLYPDRLQIGFRNRTKTFSLKQIKKDFDLSYIYVIENKRESLLVSNQFLEKLNGQLEVVKHG</sequence>
<proteinExistence type="predicted"/>
<reference evidence="2 3" key="1">
    <citation type="submission" date="2020-07" db="EMBL/GenBank/DDBJ databases">
        <title>Thermoactinomyces phylogeny.</title>
        <authorList>
            <person name="Dunlap C."/>
        </authorList>
    </citation>
    <scope>NUCLEOTIDE SEQUENCE [LARGE SCALE GENOMIC DNA]</scope>
    <source>
        <strain evidence="2 3">AMNI-1</strain>
    </source>
</reference>
<evidence type="ECO:0000313" key="2">
    <source>
        <dbReference type="EMBL" id="MBA4603343.1"/>
    </source>
</evidence>
<name>A0A7W1XUC3_9BACL</name>
<keyword evidence="1" id="KW-0472">Membrane</keyword>
<evidence type="ECO:0000256" key="1">
    <source>
        <dbReference type="SAM" id="Phobius"/>
    </source>
</evidence>
<feature type="transmembrane region" description="Helical" evidence="1">
    <location>
        <begin position="49"/>
        <end position="68"/>
    </location>
</feature>
<keyword evidence="3" id="KW-1185">Reference proteome</keyword>
<evidence type="ECO:0000313" key="3">
    <source>
        <dbReference type="Proteomes" id="UP000538292"/>
    </source>
</evidence>